<protein>
    <submittedName>
        <fullName evidence="5">Polyprenol monophosphomannose synthase</fullName>
    </submittedName>
</protein>
<dbReference type="InterPro" id="IPR039528">
    <property type="entry name" value="DPM1-like"/>
</dbReference>
<dbReference type="EMBL" id="JAJAGO010000001">
    <property type="protein sequence ID" value="MCT2588483.1"/>
    <property type="molecule type" value="Genomic_DNA"/>
</dbReference>
<evidence type="ECO:0000313" key="5">
    <source>
        <dbReference type="EMBL" id="MCT2588483.1"/>
    </source>
</evidence>
<keyword evidence="2" id="KW-0328">Glycosyltransferase</keyword>
<dbReference type="PANTHER" id="PTHR43398:SF1">
    <property type="entry name" value="DOLICHOL-PHOSPHATE MANNOSYLTRANSFERASE SUBUNIT 1"/>
    <property type="match status" value="1"/>
</dbReference>
<sequence>MTHGGEQRQYGPLGTVLVIIPTYNEADNVRPVVERVRAAVPEAHVLVADDNSPDGTGKIADELAAEDEQVQVLHRQGKEGLGAAYLAGFRWGIEHGYGTLVEMDADGSHQPEELPRLLTALRGADLVLGSRWVPGGRVVNWPKHREFISRGGSMYSRALLDVPLRDVTGGYRAFRSETLEGLGMDDVASQGYCFQVDMAHRAVRAGYHVVEVPITFVERERGDSKMSNDILAEALWRVTAWGMEGRVRKLLGRRHT</sequence>
<dbReference type="PANTHER" id="PTHR43398">
    <property type="entry name" value="DOLICHOL-PHOSPHATE MANNOSYLTRANSFERASE SUBUNIT 1"/>
    <property type="match status" value="1"/>
</dbReference>
<evidence type="ECO:0000313" key="6">
    <source>
        <dbReference type="Proteomes" id="UP001156389"/>
    </source>
</evidence>
<evidence type="ECO:0000256" key="2">
    <source>
        <dbReference type="ARBA" id="ARBA00022676"/>
    </source>
</evidence>
<evidence type="ECO:0000256" key="3">
    <source>
        <dbReference type="ARBA" id="ARBA00022679"/>
    </source>
</evidence>
<evidence type="ECO:0000259" key="4">
    <source>
        <dbReference type="Pfam" id="PF00535"/>
    </source>
</evidence>
<dbReference type="SUPFAM" id="SSF53448">
    <property type="entry name" value="Nucleotide-diphospho-sugar transferases"/>
    <property type="match status" value="1"/>
</dbReference>
<comment type="similarity">
    <text evidence="1">Belongs to the glycosyltransferase 2 family.</text>
</comment>
<keyword evidence="3" id="KW-0808">Transferase</keyword>
<evidence type="ECO:0000256" key="1">
    <source>
        <dbReference type="ARBA" id="ARBA00006739"/>
    </source>
</evidence>
<gene>
    <name evidence="5" type="ORF">LHJ74_00735</name>
</gene>
<dbReference type="Proteomes" id="UP001156389">
    <property type="component" value="Unassembled WGS sequence"/>
</dbReference>
<organism evidence="5 6">
    <name type="scientific">Streptomyces gossypii</name>
    <dbReference type="NCBI Taxonomy" id="2883101"/>
    <lineage>
        <taxon>Bacteria</taxon>
        <taxon>Bacillati</taxon>
        <taxon>Actinomycetota</taxon>
        <taxon>Actinomycetes</taxon>
        <taxon>Kitasatosporales</taxon>
        <taxon>Streptomycetaceae</taxon>
        <taxon>Streptomyces</taxon>
    </lineage>
</organism>
<dbReference type="InterPro" id="IPR029044">
    <property type="entry name" value="Nucleotide-diphossugar_trans"/>
</dbReference>
<name>A0ABT2JL89_9ACTN</name>
<dbReference type="Pfam" id="PF00535">
    <property type="entry name" value="Glycos_transf_2"/>
    <property type="match status" value="1"/>
</dbReference>
<dbReference type="CDD" id="cd06442">
    <property type="entry name" value="DPM1_like"/>
    <property type="match status" value="1"/>
</dbReference>
<feature type="domain" description="Glycosyltransferase 2-like" evidence="4">
    <location>
        <begin position="18"/>
        <end position="180"/>
    </location>
</feature>
<comment type="caution">
    <text evidence="5">The sequence shown here is derived from an EMBL/GenBank/DDBJ whole genome shotgun (WGS) entry which is preliminary data.</text>
</comment>
<keyword evidence="6" id="KW-1185">Reference proteome</keyword>
<dbReference type="RefSeq" id="WP_260215392.1">
    <property type="nucleotide sequence ID" value="NZ_JAJAGO010000001.1"/>
</dbReference>
<dbReference type="InterPro" id="IPR001173">
    <property type="entry name" value="Glyco_trans_2-like"/>
</dbReference>
<dbReference type="Gene3D" id="3.90.550.10">
    <property type="entry name" value="Spore Coat Polysaccharide Biosynthesis Protein SpsA, Chain A"/>
    <property type="match status" value="1"/>
</dbReference>
<proteinExistence type="inferred from homology"/>
<accession>A0ABT2JL89</accession>
<reference evidence="5 6" key="1">
    <citation type="submission" date="2021-10" db="EMBL/GenBank/DDBJ databases">
        <title>Streptomyces gossypii sp. nov., isolated from soil collected from cotton field.</title>
        <authorList>
            <person name="Ge X."/>
            <person name="Chen X."/>
            <person name="Liu W."/>
        </authorList>
    </citation>
    <scope>NUCLEOTIDE SEQUENCE [LARGE SCALE GENOMIC DNA]</scope>
    <source>
        <strain evidence="5 6">N2-109</strain>
    </source>
</reference>